<dbReference type="InterPro" id="IPR003788">
    <property type="entry name" value="NDUFAF7"/>
</dbReference>
<evidence type="ECO:0000256" key="2">
    <source>
        <dbReference type="ARBA" id="ARBA00005891"/>
    </source>
</evidence>
<dbReference type="GO" id="GO:0032259">
    <property type="term" value="P:methylation"/>
    <property type="evidence" value="ECO:0007669"/>
    <property type="project" value="UniProtKB-KW"/>
</dbReference>
<dbReference type="SUPFAM" id="SSF53335">
    <property type="entry name" value="S-adenosyl-L-methionine-dependent methyltransferases"/>
    <property type="match status" value="1"/>
</dbReference>
<reference evidence="9 10" key="2">
    <citation type="submission" date="2019-06" db="EMBL/GenBank/DDBJ databases">
        <title>A hidden player of endosymbiotic evolution: DNA virus triggered massive gene transfer.</title>
        <authorList>
            <person name="Matsuo M."/>
            <person name="Katahata A."/>
            <person name="Tachikawa M."/>
            <person name="Minakuchi Y."/>
            <person name="Noguchi H."/>
            <person name="Toyoda A."/>
            <person name="Fujiyama A."/>
            <person name="Suzuki Y."/>
            <person name="Satoh S."/>
            <person name="Nakayama T."/>
            <person name="Kamikawa R."/>
            <person name="Nomura M."/>
            <person name="Inagaki Y."/>
            <person name="Ishida K."/>
            <person name="Obokata J."/>
        </authorList>
    </citation>
    <scope>NUCLEOTIDE SEQUENCE [LARGE SCALE GENOMIC DNA]</scope>
    <source>
        <strain evidence="9 10">MYN1</strain>
    </source>
</reference>
<evidence type="ECO:0000256" key="6">
    <source>
        <dbReference type="ARBA" id="ARBA00048612"/>
    </source>
</evidence>
<dbReference type="PANTHER" id="PTHR12049:SF7">
    <property type="entry name" value="PROTEIN ARGININE METHYLTRANSFERASE NDUFAF7, MITOCHONDRIAL"/>
    <property type="match status" value="1"/>
</dbReference>
<comment type="function">
    <text evidence="7">Arginine methyltransferase involved in the assembly or stability of mitochondrial NADH:ubiquinone oxidoreductase complex (complex I).</text>
</comment>
<evidence type="ECO:0000256" key="7">
    <source>
        <dbReference type="RuleBase" id="RU364114"/>
    </source>
</evidence>
<dbReference type="AlphaFoldDB" id="A0A1L5YAY6"/>
<dbReference type="GO" id="GO:0035243">
    <property type="term" value="F:protein-arginine omega-N symmetric methyltransferase activity"/>
    <property type="evidence" value="ECO:0007669"/>
    <property type="project" value="UniProtKB-EC"/>
</dbReference>
<keyword evidence="4 7" id="KW-0808">Transferase</keyword>
<evidence type="ECO:0000313" key="10">
    <source>
        <dbReference type="Proteomes" id="UP000503178"/>
    </source>
</evidence>
<keyword evidence="10" id="KW-1185">Reference proteome</keyword>
<name>A0A1L5YAY6_9EUKA</name>
<organism evidence="8">
    <name type="scientific">Paulinella micropora</name>
    <dbReference type="NCBI Taxonomy" id="1928728"/>
    <lineage>
        <taxon>Eukaryota</taxon>
        <taxon>Sar</taxon>
        <taxon>Rhizaria</taxon>
        <taxon>Cercozoa</taxon>
        <taxon>Imbricatea</taxon>
        <taxon>Silicofilosea</taxon>
        <taxon>Euglyphida</taxon>
        <taxon>Paulinellidae</taxon>
        <taxon>Paulinella</taxon>
    </lineage>
</organism>
<reference evidence="8" key="1">
    <citation type="journal article" date="2017" name="Protist">
        <title>Diversity of the Photosynthetic Paulinella Species, with the Description of Paulinella micropora sp. nov. and the Chromatophore Genome Sequence for strain KR01.</title>
        <authorList>
            <person name="Lhee D."/>
            <person name="Yang E.C."/>
            <person name="Kim J.I."/>
            <person name="Nakayama T."/>
            <person name="Zuccarello G."/>
            <person name="Andersen R.A."/>
            <person name="Yoon H.S."/>
        </authorList>
    </citation>
    <scope>NUCLEOTIDE SEQUENCE</scope>
    <source>
        <strain evidence="8">KR01</strain>
    </source>
</reference>
<dbReference type="Proteomes" id="UP000503178">
    <property type="component" value="Chromatophore Pltd"/>
</dbReference>
<accession>A0A1L5YAY6</accession>
<proteinExistence type="inferred from homology"/>
<evidence type="ECO:0000256" key="3">
    <source>
        <dbReference type="ARBA" id="ARBA00022603"/>
    </source>
</evidence>
<dbReference type="GO" id="GO:0005739">
    <property type="term" value="C:mitochondrion"/>
    <property type="evidence" value="ECO:0007669"/>
    <property type="project" value="UniProtKB-SubCell"/>
</dbReference>
<dbReference type="InterPro" id="IPR038375">
    <property type="entry name" value="NDUFAF7_sf"/>
</dbReference>
<dbReference type="EMBL" id="KX897545">
    <property type="protein sequence ID" value="APP87862.1"/>
    <property type="molecule type" value="Genomic_DNA"/>
</dbReference>
<geneLocation type="plastid" evidence="8"/>
<dbReference type="EMBL" id="LC490351">
    <property type="protein sequence ID" value="BBL85836.1"/>
    <property type="molecule type" value="Genomic_DNA"/>
</dbReference>
<evidence type="ECO:0000313" key="9">
    <source>
        <dbReference type="EMBL" id="BBL85836.1"/>
    </source>
</evidence>
<dbReference type="EC" id="2.1.1.320" evidence="7"/>
<comment type="subcellular location">
    <subcellularLocation>
        <location evidence="1 7">Mitochondrion</location>
    </subcellularLocation>
</comment>
<keyword evidence="3 7" id="KW-0489">Methyltransferase</keyword>
<dbReference type="Gene3D" id="3.40.50.12710">
    <property type="match status" value="1"/>
</dbReference>
<evidence type="ECO:0000313" key="8">
    <source>
        <dbReference type="EMBL" id="APP87862.1"/>
    </source>
</evidence>
<gene>
    <name evidence="9" type="primary">MYN1_Chr_23</name>
    <name evidence="8" type="ORF">PCKR_057</name>
    <name evidence="9" type="ORF">PMYN1_Chma23</name>
</gene>
<comment type="catalytic activity">
    <reaction evidence="6 7">
        <text>L-arginyl-[protein] + 2 S-adenosyl-L-methionine = N(omega),N(omega)'-dimethyl-L-arginyl-[protein] + 2 S-adenosyl-L-homocysteine + 2 H(+)</text>
        <dbReference type="Rhea" id="RHEA:48108"/>
        <dbReference type="Rhea" id="RHEA-COMP:10532"/>
        <dbReference type="Rhea" id="RHEA-COMP:11992"/>
        <dbReference type="ChEBI" id="CHEBI:15378"/>
        <dbReference type="ChEBI" id="CHEBI:29965"/>
        <dbReference type="ChEBI" id="CHEBI:57856"/>
        <dbReference type="ChEBI" id="CHEBI:59789"/>
        <dbReference type="ChEBI" id="CHEBI:88221"/>
        <dbReference type="EC" id="2.1.1.320"/>
    </reaction>
</comment>
<keyword evidence="5 7" id="KW-0496">Mitochondrion</keyword>
<evidence type="ECO:0000256" key="5">
    <source>
        <dbReference type="ARBA" id="ARBA00023128"/>
    </source>
</evidence>
<evidence type="ECO:0000256" key="1">
    <source>
        <dbReference type="ARBA" id="ARBA00004173"/>
    </source>
</evidence>
<keyword evidence="8" id="KW-0934">Plastid</keyword>
<sequence>MSVPSWLYHRILQHGGNIPFHQYVDWVLHDQDYGAYGAGSLQIGLKGDFVTSPSLGSSFAYLLALQMEQWLNSFGEEPLSLIETGPGEGHLALQLAQILYNNAPNFRNRLEIILIEPNKGMSQRQKNYLAKSPLPLRWSSLEQLSRNPVKGIILAHEVIDAFAVERLTYYKNDWYRQRVALIPDRMNKKEGKLMLIRGERWDYCIPNAEGLGLHKKNTFPMKSGWCTELHTETLQWLNSCKKSLSQGYLLVIDYFIEASHYYSARYSQGTIMTYKDQIARIDPLQDPGKLDITCHICLETLLSAAAKGGWSFIGQALQGEALLALGLAEQLYWSKNRDKKNINSIINERENILRLVNPLGLGNFRWLVFNSNMKHSYPLFLNEPNGSSL</sequence>
<protein>
    <recommendedName>
        <fullName evidence="7">Protein arginine methyltransferase NDUFAF7</fullName>
        <ecNumber evidence="7">2.1.1.320</ecNumber>
    </recommendedName>
</protein>
<comment type="similarity">
    <text evidence="2 7">Belongs to the NDUFAF7 family.</text>
</comment>
<dbReference type="InterPro" id="IPR029063">
    <property type="entry name" value="SAM-dependent_MTases_sf"/>
</dbReference>
<dbReference type="PANTHER" id="PTHR12049">
    <property type="entry name" value="PROTEIN ARGININE METHYLTRANSFERASE NDUFAF7, MITOCHONDRIAL"/>
    <property type="match status" value="1"/>
</dbReference>
<dbReference type="Pfam" id="PF02636">
    <property type="entry name" value="Methyltransf_28"/>
    <property type="match status" value="1"/>
</dbReference>
<evidence type="ECO:0000256" key="4">
    <source>
        <dbReference type="ARBA" id="ARBA00022679"/>
    </source>
</evidence>